<name>A0ABV7CU70_9BACI</name>
<dbReference type="InterPro" id="IPR001387">
    <property type="entry name" value="Cro/C1-type_HTH"/>
</dbReference>
<dbReference type="EMBL" id="JBHRSA010000030">
    <property type="protein sequence ID" value="MFC3040012.1"/>
    <property type="molecule type" value="Genomic_DNA"/>
</dbReference>
<comment type="caution">
    <text evidence="3">The sequence shown here is derived from an EMBL/GenBank/DDBJ whole genome shotgun (WGS) entry which is preliminary data.</text>
</comment>
<feature type="compositionally biased region" description="Acidic residues" evidence="1">
    <location>
        <begin position="151"/>
        <end position="163"/>
    </location>
</feature>
<keyword evidence="2" id="KW-0472">Membrane</keyword>
<dbReference type="InterPro" id="IPR050400">
    <property type="entry name" value="Bact_Cytoskel_RodZ"/>
</dbReference>
<evidence type="ECO:0000313" key="3">
    <source>
        <dbReference type="EMBL" id="MFC3040012.1"/>
    </source>
</evidence>
<reference evidence="4" key="1">
    <citation type="journal article" date="2019" name="Int. J. Syst. Evol. Microbiol.">
        <title>The Global Catalogue of Microorganisms (GCM) 10K type strain sequencing project: providing services to taxonomists for standard genome sequencing and annotation.</title>
        <authorList>
            <consortium name="The Broad Institute Genomics Platform"/>
            <consortium name="The Broad Institute Genome Sequencing Center for Infectious Disease"/>
            <person name="Wu L."/>
            <person name="Ma J."/>
        </authorList>
    </citation>
    <scope>NUCLEOTIDE SEQUENCE [LARGE SCALE GENOMIC DNA]</scope>
    <source>
        <strain evidence="4">KCTC 13128</strain>
    </source>
</reference>
<dbReference type="Proteomes" id="UP001595279">
    <property type="component" value="Unassembled WGS sequence"/>
</dbReference>
<dbReference type="PANTHER" id="PTHR34475:SF1">
    <property type="entry name" value="CYTOSKELETON PROTEIN RODZ"/>
    <property type="match status" value="1"/>
</dbReference>
<protein>
    <submittedName>
        <fullName evidence="3">Helix-turn-helix domain-containing protein</fullName>
    </submittedName>
</protein>
<accession>A0ABV7CU70</accession>
<keyword evidence="2" id="KW-1133">Transmembrane helix</keyword>
<proteinExistence type="predicted"/>
<feature type="compositionally biased region" description="Acidic residues" evidence="1">
    <location>
        <begin position="180"/>
        <end position="193"/>
    </location>
</feature>
<evidence type="ECO:0000313" key="4">
    <source>
        <dbReference type="Proteomes" id="UP001595279"/>
    </source>
</evidence>
<dbReference type="Pfam" id="PF13413">
    <property type="entry name" value="HTH_25"/>
    <property type="match status" value="1"/>
</dbReference>
<keyword evidence="4" id="KW-1185">Reference proteome</keyword>
<sequence>MEIGARLREARESQNLSLDRLQETTKIQKRYLTAIEEGNLHVLPGKFYARAFIKEYANAVGLDPNELLDEHKEEVPDPEEENSVQYTRMQRSRKESSDRGPAIFSVLPSIITVFLVVGIFFAAWYFIQEAMSGESTEPVEEPNDNVVINDPESENNSEADDEERGSNSAEDSGNDRESGDETASEGSGNEDSEPEAKPAFNVIEQGTGYPPLSQVELTNAGDEVILTLNASGNGAWLEVRGENNDNVLYSGTLTGESDKVEIDVTDENQLNFNVGYTPNLEIALNDTVLEYPVDPETKDHQKIQVEIQ</sequence>
<evidence type="ECO:0000256" key="2">
    <source>
        <dbReference type="SAM" id="Phobius"/>
    </source>
</evidence>
<dbReference type="Gene3D" id="1.10.260.40">
    <property type="entry name" value="lambda repressor-like DNA-binding domains"/>
    <property type="match status" value="1"/>
</dbReference>
<evidence type="ECO:0000256" key="1">
    <source>
        <dbReference type="SAM" id="MobiDB-lite"/>
    </source>
</evidence>
<feature type="region of interest" description="Disordered" evidence="1">
    <location>
        <begin position="71"/>
        <end position="99"/>
    </location>
</feature>
<dbReference type="RefSeq" id="WP_390270579.1">
    <property type="nucleotide sequence ID" value="NZ_JBHRSA010000030.1"/>
</dbReference>
<dbReference type="SUPFAM" id="SSF47413">
    <property type="entry name" value="lambda repressor-like DNA-binding domains"/>
    <property type="match status" value="1"/>
</dbReference>
<organism evidence="3 4">
    <name type="scientific">Virgibacillus xinjiangensis</name>
    <dbReference type="NCBI Taxonomy" id="393090"/>
    <lineage>
        <taxon>Bacteria</taxon>
        <taxon>Bacillati</taxon>
        <taxon>Bacillota</taxon>
        <taxon>Bacilli</taxon>
        <taxon>Bacillales</taxon>
        <taxon>Bacillaceae</taxon>
        <taxon>Virgibacillus</taxon>
    </lineage>
</organism>
<gene>
    <name evidence="3" type="ORF">ACFOGI_07080</name>
</gene>
<dbReference type="InterPro" id="IPR010982">
    <property type="entry name" value="Lambda_DNA-bd_dom_sf"/>
</dbReference>
<keyword evidence="2" id="KW-0812">Transmembrane</keyword>
<feature type="region of interest" description="Disordered" evidence="1">
    <location>
        <begin position="134"/>
        <end position="196"/>
    </location>
</feature>
<feature type="transmembrane region" description="Helical" evidence="2">
    <location>
        <begin position="102"/>
        <end position="127"/>
    </location>
</feature>
<dbReference type="PANTHER" id="PTHR34475">
    <property type="match status" value="1"/>
</dbReference>
<dbReference type="CDD" id="cd00093">
    <property type="entry name" value="HTH_XRE"/>
    <property type="match status" value="1"/>
</dbReference>